<comment type="caution">
    <text evidence="11">The sequence shown here is derived from an EMBL/GenBank/DDBJ whole genome shotgun (WGS) entry which is preliminary data.</text>
</comment>
<keyword evidence="6 7" id="KW-0539">Nucleus</keyword>
<dbReference type="GO" id="GO:0005634">
    <property type="term" value="C:nucleus"/>
    <property type="evidence" value="ECO:0007669"/>
    <property type="project" value="UniProtKB-SubCell"/>
</dbReference>
<organism evidence="11 12">
    <name type="scientific">Smittium culicis</name>
    <dbReference type="NCBI Taxonomy" id="133412"/>
    <lineage>
        <taxon>Eukaryota</taxon>
        <taxon>Fungi</taxon>
        <taxon>Fungi incertae sedis</taxon>
        <taxon>Zoopagomycota</taxon>
        <taxon>Kickxellomycotina</taxon>
        <taxon>Harpellomycetes</taxon>
        <taxon>Harpellales</taxon>
        <taxon>Legeriomycetaceae</taxon>
        <taxon>Smittium</taxon>
    </lineage>
</organism>
<dbReference type="PANTHER" id="PTHR16140:SF0">
    <property type="entry name" value="NON-STRUCTURAL MAINTENANCE OF CHROMOSOMES ELEMENT 4"/>
    <property type="match status" value="1"/>
</dbReference>
<evidence type="ECO:0000256" key="1">
    <source>
        <dbReference type="ARBA" id="ARBA00004123"/>
    </source>
</evidence>
<keyword evidence="5 7" id="KW-0234">DNA repair</keyword>
<evidence type="ECO:0000256" key="3">
    <source>
        <dbReference type="ARBA" id="ARBA00022763"/>
    </source>
</evidence>
<evidence type="ECO:0000313" key="11">
    <source>
        <dbReference type="EMBL" id="OMJ20129.1"/>
    </source>
</evidence>
<comment type="similarity">
    <text evidence="2 7">Belongs to the NSE4 family.</text>
</comment>
<dbReference type="GO" id="GO:0006310">
    <property type="term" value="P:DNA recombination"/>
    <property type="evidence" value="ECO:0007669"/>
    <property type="project" value="UniProtKB-UniRule"/>
</dbReference>
<dbReference type="PANTHER" id="PTHR16140">
    <property type="entry name" value="NON-STRUCTURAL MAINTENANCE OF CHROMOSOMES ELEMENT 4"/>
    <property type="match status" value="1"/>
</dbReference>
<dbReference type="InterPro" id="IPR014854">
    <property type="entry name" value="Nse4_C"/>
</dbReference>
<keyword evidence="12" id="KW-1185">Reference proteome</keyword>
<evidence type="ECO:0000256" key="7">
    <source>
        <dbReference type="RuleBase" id="RU365071"/>
    </source>
</evidence>
<feature type="domain" description="Non-structural maintenance of chromosome element 4 C-terminal" evidence="9">
    <location>
        <begin position="189"/>
        <end position="274"/>
    </location>
</feature>
<dbReference type="Pfam" id="PF08743">
    <property type="entry name" value="Nse4_C"/>
    <property type="match status" value="1"/>
</dbReference>
<proteinExistence type="inferred from homology"/>
<evidence type="ECO:0000256" key="8">
    <source>
        <dbReference type="SAM" id="MobiDB-lite"/>
    </source>
</evidence>
<protein>
    <recommendedName>
        <fullName evidence="7">Non-structural maintenance of chromosomes element 4</fullName>
    </recommendedName>
</protein>
<evidence type="ECO:0000256" key="2">
    <source>
        <dbReference type="ARBA" id="ARBA00008997"/>
    </source>
</evidence>
<comment type="function">
    <text evidence="7">Component of the SMC5-SMC6 complex, that promotes sister chromatid alignment after DNA damage and facilitates double-stranded DNA breaks (DSBs) repair via homologous recombination between sister chromatids.</text>
</comment>
<name>A0A1R1XZY5_9FUNG</name>
<feature type="region of interest" description="Disordered" evidence="8">
    <location>
        <begin position="1"/>
        <end position="28"/>
    </location>
</feature>
<dbReference type="InterPro" id="IPR029225">
    <property type="entry name" value="Nse4_Nse3-bd"/>
</dbReference>
<keyword evidence="4 7" id="KW-0233">DNA recombination</keyword>
<feature type="domain" description="Nse4/EID protein Nse3/MAGE-binding" evidence="10">
    <location>
        <begin position="44"/>
        <end position="80"/>
    </location>
</feature>
<evidence type="ECO:0000313" key="12">
    <source>
        <dbReference type="Proteomes" id="UP000187283"/>
    </source>
</evidence>
<evidence type="ECO:0000259" key="9">
    <source>
        <dbReference type="Pfam" id="PF08743"/>
    </source>
</evidence>
<dbReference type="Pfam" id="PF15412">
    <property type="entry name" value="Nse4-Nse3_bdg"/>
    <property type="match status" value="1"/>
</dbReference>
<keyword evidence="3 7" id="KW-0227">DNA damage</keyword>
<evidence type="ECO:0000256" key="5">
    <source>
        <dbReference type="ARBA" id="ARBA00023204"/>
    </source>
</evidence>
<feature type="compositionally biased region" description="Polar residues" evidence="8">
    <location>
        <begin position="1"/>
        <end position="12"/>
    </location>
</feature>
<accession>A0A1R1XZY5</accession>
<dbReference type="STRING" id="133412.A0A1R1XZY5"/>
<dbReference type="InterPro" id="IPR027786">
    <property type="entry name" value="Nse4/EID"/>
</dbReference>
<dbReference type="GO" id="GO:0030915">
    <property type="term" value="C:Smc5-Smc6 complex"/>
    <property type="evidence" value="ECO:0007669"/>
    <property type="project" value="UniProtKB-UniRule"/>
</dbReference>
<evidence type="ECO:0000259" key="10">
    <source>
        <dbReference type="Pfam" id="PF15412"/>
    </source>
</evidence>
<evidence type="ECO:0000256" key="4">
    <source>
        <dbReference type="ARBA" id="ARBA00023172"/>
    </source>
</evidence>
<comment type="subcellular location">
    <subcellularLocation>
        <location evidence="1 7">Nucleus</location>
    </subcellularLocation>
</comment>
<dbReference type="EMBL" id="LSSN01001319">
    <property type="protein sequence ID" value="OMJ20129.1"/>
    <property type="molecule type" value="Genomic_DNA"/>
</dbReference>
<gene>
    <name evidence="11" type="ORF">AYI70_g4308</name>
</gene>
<dbReference type="OrthoDB" id="361242at2759"/>
<evidence type="ECO:0000256" key="6">
    <source>
        <dbReference type="ARBA" id="ARBA00023242"/>
    </source>
</evidence>
<comment type="subunit">
    <text evidence="7">Component of the SMC5-SMC6 complex.</text>
</comment>
<dbReference type="GO" id="GO:0006281">
    <property type="term" value="P:DNA repair"/>
    <property type="evidence" value="ECO:0007669"/>
    <property type="project" value="UniProtKB-UniRule"/>
</dbReference>
<dbReference type="Proteomes" id="UP000187283">
    <property type="component" value="Unassembled WGS sequence"/>
</dbReference>
<sequence>MPRVQNESLTPSKNEKMEQRKLRKSYRQKLEETEIRTTYEASLDSRLLLMSANIGEVKARKLRLEASGIEIDDYIRKIRKQLFGLHADERESAGIPPNWSKIGKLSAKFTKRVPGLDILSGPFSSDPPKQRTIRRANPSAEAASAASASQKAQKTQVNELNQLDFKKQVNETTKRVRQIHTLLEQVGLVNLFEFVVNPASFSETVENVFYLSFLIRDGKAFIDDASGQPMLAACDPPDQEAYQSGLVKKQIVFDLDMNLWTEIIKTYDIKESIIPSRAS</sequence>
<dbReference type="AlphaFoldDB" id="A0A1R1XZY5"/>
<reference evidence="11 12" key="1">
    <citation type="submission" date="2017-01" db="EMBL/GenBank/DDBJ databases">
        <authorList>
            <person name="Mah S.A."/>
            <person name="Swanson W.J."/>
            <person name="Moy G.W."/>
            <person name="Vacquier V.D."/>
        </authorList>
    </citation>
    <scope>NUCLEOTIDE SEQUENCE [LARGE SCALE GENOMIC DNA]</scope>
    <source>
        <strain evidence="11 12">GSMNP</strain>
    </source>
</reference>